<dbReference type="EMBL" id="SCLP01000002">
    <property type="protein sequence ID" value="TFF47924.1"/>
    <property type="molecule type" value="Genomic_DNA"/>
</dbReference>
<gene>
    <name evidence="1" type="ORF">EQ803_06535</name>
</gene>
<dbReference type="RefSeq" id="WP_046946954.1">
    <property type="nucleotide sequence ID" value="NZ_SCLP01000002.1"/>
</dbReference>
<sequence>MNKRETFLNLGVNLLTNYTYDKMVNKYEFERDEAECVLGEATRLADKALGDKSTPEIKEVVRRVDRRVERRVDRRVDR</sequence>
<dbReference type="AlphaFoldDB" id="A0A4Y8TBH3"/>
<proteinExistence type="predicted"/>
<accession>A0A4Y8TBH3</accession>
<organism evidence="1 2">
    <name type="scientific">Bacillus thuringiensis</name>
    <dbReference type="NCBI Taxonomy" id="1428"/>
    <lineage>
        <taxon>Bacteria</taxon>
        <taxon>Bacillati</taxon>
        <taxon>Bacillota</taxon>
        <taxon>Bacilli</taxon>
        <taxon>Bacillales</taxon>
        <taxon>Bacillaceae</taxon>
        <taxon>Bacillus</taxon>
        <taxon>Bacillus cereus group</taxon>
    </lineage>
</organism>
<reference evidence="1 2" key="1">
    <citation type="submission" date="2019-01" db="EMBL/GenBank/DDBJ databases">
        <title>Draft genome sequence of Bacillus sp. DPC6431.</title>
        <authorList>
            <person name="Arbulu S."/>
            <person name="Murphy K."/>
            <person name="O'Sullivan O."/>
            <person name="Rea M.C."/>
            <person name="Hill C."/>
            <person name="Ross R.P."/>
        </authorList>
    </citation>
    <scope>NUCLEOTIDE SEQUENCE [LARGE SCALE GENOMIC DNA]</scope>
    <source>
        <strain evidence="1 2">DPC6431</strain>
    </source>
</reference>
<evidence type="ECO:0000313" key="2">
    <source>
        <dbReference type="Proteomes" id="UP000297630"/>
    </source>
</evidence>
<comment type="caution">
    <text evidence="1">The sequence shown here is derived from an EMBL/GenBank/DDBJ whole genome shotgun (WGS) entry which is preliminary data.</text>
</comment>
<name>A0A4Y8TBH3_BACTU</name>
<evidence type="ECO:0000313" key="1">
    <source>
        <dbReference type="EMBL" id="TFF47924.1"/>
    </source>
</evidence>
<dbReference type="Proteomes" id="UP000297630">
    <property type="component" value="Unassembled WGS sequence"/>
</dbReference>
<protein>
    <submittedName>
        <fullName evidence="1">Uncharacterized protein</fullName>
    </submittedName>
</protein>